<evidence type="ECO:0000313" key="1">
    <source>
        <dbReference type="EMBL" id="DAE28086.1"/>
    </source>
</evidence>
<protein>
    <submittedName>
        <fullName evidence="1">Uncharacterized protein</fullName>
    </submittedName>
</protein>
<dbReference type="EMBL" id="BK015850">
    <property type="protein sequence ID" value="DAE28086.1"/>
    <property type="molecule type" value="Genomic_DNA"/>
</dbReference>
<accession>A0A8S5R9J0</accession>
<name>A0A8S5R9J0_9CAUD</name>
<organism evidence="1">
    <name type="scientific">Siphoviridae sp. ctkfT29</name>
    <dbReference type="NCBI Taxonomy" id="2827278"/>
    <lineage>
        <taxon>Viruses</taxon>
        <taxon>Duplodnaviria</taxon>
        <taxon>Heunggongvirae</taxon>
        <taxon>Uroviricota</taxon>
        <taxon>Caudoviricetes</taxon>
    </lineage>
</organism>
<reference evidence="1" key="1">
    <citation type="journal article" date="2021" name="Proc. Natl. Acad. Sci. U.S.A.">
        <title>A Catalog of Tens of Thousands of Viruses from Human Metagenomes Reveals Hidden Associations with Chronic Diseases.</title>
        <authorList>
            <person name="Tisza M.J."/>
            <person name="Buck C.B."/>
        </authorList>
    </citation>
    <scope>NUCLEOTIDE SEQUENCE</scope>
    <source>
        <strain evidence="1">CtkfT29</strain>
    </source>
</reference>
<sequence>MDEILFRVYLTDTALSFITAMQQGGERPARYYDMIHPAPEETRTADEIIDHMRKKLRDAGGKG</sequence>
<proteinExistence type="predicted"/>